<proteinExistence type="predicted"/>
<dbReference type="EMBL" id="NGJU01000019">
    <property type="protein sequence ID" value="RST93202.1"/>
    <property type="molecule type" value="Genomic_DNA"/>
</dbReference>
<feature type="chain" id="PRO_5019502487" description="WxL domain-containing protein" evidence="1">
    <location>
        <begin position="26"/>
        <end position="256"/>
    </location>
</feature>
<dbReference type="AlphaFoldDB" id="A0A429ZHL1"/>
<dbReference type="Proteomes" id="UP000287239">
    <property type="component" value="Unassembled WGS sequence"/>
</dbReference>
<gene>
    <name evidence="3" type="ORF">CBF35_12070</name>
</gene>
<feature type="signal peptide" evidence="1">
    <location>
        <begin position="1"/>
        <end position="25"/>
    </location>
</feature>
<dbReference type="OrthoDB" id="2339326at2"/>
<keyword evidence="1" id="KW-0732">Signal</keyword>
<dbReference type="InterPro" id="IPR027994">
    <property type="entry name" value="WxL_dom"/>
</dbReference>
<accession>A0A429ZHL1</accession>
<comment type="caution">
    <text evidence="3">The sequence shown here is derived from an EMBL/GenBank/DDBJ whole genome shotgun (WGS) entry which is preliminary data.</text>
</comment>
<dbReference type="GeneID" id="98569076"/>
<reference evidence="3 4" key="1">
    <citation type="submission" date="2017-05" db="EMBL/GenBank/DDBJ databases">
        <title>Vagococcus spp. assemblies.</title>
        <authorList>
            <person name="Gulvik C.A."/>
        </authorList>
    </citation>
    <scope>NUCLEOTIDE SEQUENCE [LARGE SCALE GENOMIC DNA]</scope>
    <source>
        <strain evidence="3 4">NCFB 2777</strain>
    </source>
</reference>
<sequence length="256" mass="27141">MMKFKKQLGLSALSLLLVSSVTVMATPREEGVAGDSTYTSKSIVTFRAADPEEGGIVPPVDPINPEDPVTPIDPTNPGKPVAPGTAGPLSLDYASSFSFGDQIISATDEIYYAAPQMVIDEKGNQIPKPSYVQVTDVRGTEAGWSLEVAQLDQFKAGEREIAGAELTFNLGQIATNSVSKKPSHVTTSLTLPVNGEHTMLMAATQGEGAGTWVYRMGDEGTMAKGVELKVPGRAVKLKEKKYEATLVWTLSAIPGV</sequence>
<evidence type="ECO:0000313" key="4">
    <source>
        <dbReference type="Proteomes" id="UP000287239"/>
    </source>
</evidence>
<protein>
    <recommendedName>
        <fullName evidence="2">WxL domain-containing protein</fullName>
    </recommendedName>
</protein>
<evidence type="ECO:0000259" key="2">
    <source>
        <dbReference type="Pfam" id="PF13731"/>
    </source>
</evidence>
<dbReference type="RefSeq" id="WP_126781452.1">
    <property type="nucleotide sequence ID" value="NZ_NGJU01000019.1"/>
</dbReference>
<organism evidence="3 4">
    <name type="scientific">Vagococcus salmoninarum</name>
    <dbReference type="NCBI Taxonomy" id="2739"/>
    <lineage>
        <taxon>Bacteria</taxon>
        <taxon>Bacillati</taxon>
        <taxon>Bacillota</taxon>
        <taxon>Bacilli</taxon>
        <taxon>Lactobacillales</taxon>
        <taxon>Enterococcaceae</taxon>
        <taxon>Vagococcus</taxon>
    </lineage>
</organism>
<feature type="domain" description="WxL" evidence="2">
    <location>
        <begin position="35"/>
        <end position="254"/>
    </location>
</feature>
<keyword evidence="4" id="KW-1185">Reference proteome</keyword>
<evidence type="ECO:0000313" key="3">
    <source>
        <dbReference type="EMBL" id="RST93202.1"/>
    </source>
</evidence>
<name>A0A429ZHL1_9ENTE</name>
<evidence type="ECO:0000256" key="1">
    <source>
        <dbReference type="SAM" id="SignalP"/>
    </source>
</evidence>
<dbReference type="Pfam" id="PF13731">
    <property type="entry name" value="WxL"/>
    <property type="match status" value="1"/>
</dbReference>